<dbReference type="PANTHER" id="PTHR43861">
    <property type="entry name" value="TRANS-ACONITATE 2-METHYLTRANSFERASE-RELATED"/>
    <property type="match status" value="1"/>
</dbReference>
<dbReference type="HOGENOM" id="CLU_037990_5_3_11"/>
<keyword evidence="6" id="KW-1185">Reference proteome</keyword>
<dbReference type="GO" id="GO:0032259">
    <property type="term" value="P:methylation"/>
    <property type="evidence" value="ECO:0007669"/>
    <property type="project" value="UniProtKB-KW"/>
</dbReference>
<evidence type="ECO:0000313" key="5">
    <source>
        <dbReference type="EMBL" id="MDX5892832.1"/>
    </source>
</evidence>
<gene>
    <name evidence="4" type="ORF">RradSPS_0138</name>
    <name evidence="5" type="ORF">SIL72_02205</name>
</gene>
<name>A0A023WZN9_RUBRA</name>
<dbReference type="InterPro" id="IPR029063">
    <property type="entry name" value="SAM-dependent_MTases_sf"/>
</dbReference>
<evidence type="ECO:0000313" key="4">
    <source>
        <dbReference type="EMBL" id="AHY45421.1"/>
    </source>
</evidence>
<evidence type="ECO:0000256" key="2">
    <source>
        <dbReference type="ARBA" id="ARBA00022679"/>
    </source>
</evidence>
<dbReference type="SUPFAM" id="SSF53335">
    <property type="entry name" value="S-adenosyl-L-methionine-dependent methyltransferases"/>
    <property type="match status" value="1"/>
</dbReference>
<dbReference type="InterPro" id="IPR041698">
    <property type="entry name" value="Methyltransf_25"/>
</dbReference>
<evidence type="ECO:0000259" key="3">
    <source>
        <dbReference type="Pfam" id="PF13649"/>
    </source>
</evidence>
<dbReference type="CDD" id="cd02440">
    <property type="entry name" value="AdoMet_MTases"/>
    <property type="match status" value="1"/>
</dbReference>
<dbReference type="KEGG" id="rrd:RradSPS_0138"/>
<keyword evidence="2 4" id="KW-0808">Transferase</keyword>
<dbReference type="RefSeq" id="WP_038680017.1">
    <property type="nucleotide sequence ID" value="NZ_CP007514.1"/>
</dbReference>
<proteinExistence type="predicted"/>
<evidence type="ECO:0000256" key="1">
    <source>
        <dbReference type="ARBA" id="ARBA00022603"/>
    </source>
</evidence>
<dbReference type="Proteomes" id="UP001281130">
    <property type="component" value="Unassembled WGS sequence"/>
</dbReference>
<dbReference type="AlphaFoldDB" id="A0A023WZN9"/>
<feature type="domain" description="Methyltransferase" evidence="3">
    <location>
        <begin position="36"/>
        <end position="128"/>
    </location>
</feature>
<dbReference type="STRING" id="42256.RradSPS_0138"/>
<dbReference type="OrthoDB" id="9777638at2"/>
<dbReference type="Proteomes" id="UP000025229">
    <property type="component" value="Chromosome"/>
</dbReference>
<dbReference type="Pfam" id="PF13649">
    <property type="entry name" value="Methyltransf_25"/>
    <property type="match status" value="1"/>
</dbReference>
<dbReference type="Gene3D" id="3.40.50.150">
    <property type="entry name" value="Vaccinia Virus protein VP39"/>
    <property type="match status" value="1"/>
</dbReference>
<accession>A0A023WZN9</accession>
<keyword evidence="1 4" id="KW-0489">Methyltransferase</keyword>
<reference evidence="5" key="2">
    <citation type="submission" date="2023-11" db="EMBL/GenBank/DDBJ databases">
        <title>MicrobeMod: A computational toolkit for identifying prokaryotic methylation and restriction-modification with nanopore sequencing.</title>
        <authorList>
            <person name="Crits-Christoph A."/>
            <person name="Kang S.C."/>
            <person name="Lee H."/>
            <person name="Ostrov N."/>
        </authorList>
    </citation>
    <scope>NUCLEOTIDE SEQUENCE</scope>
    <source>
        <strain evidence="5">ATCC 51242</strain>
    </source>
</reference>
<protein>
    <submittedName>
        <fullName evidence="5">Methyltransferase domain-containing protein</fullName>
    </submittedName>
    <submittedName>
        <fullName evidence="4">Trans-aconitate methyltransferase</fullName>
    </submittedName>
</protein>
<dbReference type="GO" id="GO:0008168">
    <property type="term" value="F:methyltransferase activity"/>
    <property type="evidence" value="ECO:0007669"/>
    <property type="project" value="UniProtKB-KW"/>
</dbReference>
<dbReference type="EMBL" id="JAWXXX010000001">
    <property type="protein sequence ID" value="MDX5892832.1"/>
    <property type="molecule type" value="Genomic_DNA"/>
</dbReference>
<dbReference type="PANTHER" id="PTHR43861:SF1">
    <property type="entry name" value="TRANS-ACONITATE 2-METHYLTRANSFERASE"/>
    <property type="match status" value="1"/>
</dbReference>
<dbReference type="eggNOG" id="COG4106">
    <property type="taxonomic scope" value="Bacteria"/>
</dbReference>
<organism evidence="4 6">
    <name type="scientific">Rubrobacter radiotolerans</name>
    <name type="common">Arthrobacter radiotolerans</name>
    <dbReference type="NCBI Taxonomy" id="42256"/>
    <lineage>
        <taxon>Bacteria</taxon>
        <taxon>Bacillati</taxon>
        <taxon>Actinomycetota</taxon>
        <taxon>Rubrobacteria</taxon>
        <taxon>Rubrobacterales</taxon>
        <taxon>Rubrobacteraceae</taxon>
        <taxon>Rubrobacter</taxon>
    </lineage>
</organism>
<dbReference type="EMBL" id="CP007514">
    <property type="protein sequence ID" value="AHY45421.1"/>
    <property type="molecule type" value="Genomic_DNA"/>
</dbReference>
<evidence type="ECO:0000313" key="6">
    <source>
        <dbReference type="Proteomes" id="UP000025229"/>
    </source>
</evidence>
<sequence length="259" mass="28748">MSLEWNAALYETLADPMTRWGTEFLGGLDLLGDEYVLDAGCGTGRVTERLLARLPGGRVLAVDGSQAMVRAARERFVGDERVDFSRQDLLELDVDEPVDLVFSTATFHWIGDHETLFLRIFDALKPGGRLAAQCGGEGNISLVAAATERVMRKDRFAPHFEGWTDGKLYASPEDTRRRLAAAGFVDVETWLQPEPTLFQSAEHLAAYLETIVLRSHVRVLPEADRSDFAHAVAREMSEGDGPLLADYVRLNMLARRPTS</sequence>
<reference evidence="4 6" key="1">
    <citation type="submission" date="2014-03" db="EMBL/GenBank/DDBJ databases">
        <title>Complete genome sequence of the Radio-Resistant Rubrobacter radiotolerans RSPS-4.</title>
        <authorList>
            <person name="Egas C.C."/>
            <person name="Barroso C.C."/>
            <person name="Froufe H.J.C."/>
            <person name="Pacheco J.J."/>
            <person name="Albuquerque L.L."/>
            <person name="da Costa M.M.S."/>
        </authorList>
    </citation>
    <scope>NUCLEOTIDE SEQUENCE [LARGE SCALE GENOMIC DNA]</scope>
    <source>
        <strain evidence="4 6">RSPS-4</strain>
    </source>
</reference>